<keyword evidence="2" id="KW-1185">Reference proteome</keyword>
<dbReference type="Proteomes" id="UP001652740">
    <property type="component" value="Unplaced"/>
</dbReference>
<evidence type="ECO:0000313" key="2">
    <source>
        <dbReference type="Proteomes" id="UP001652740"/>
    </source>
</evidence>
<evidence type="ECO:0000313" key="3">
    <source>
        <dbReference type="RefSeq" id="XP_031763351.2"/>
    </source>
</evidence>
<feature type="region of interest" description="Disordered" evidence="1">
    <location>
        <begin position="36"/>
        <end position="56"/>
    </location>
</feature>
<name>A0A6J3BTU4_GALME</name>
<protein>
    <submittedName>
        <fullName evidence="3">Uncharacterized protein LOC113523504</fullName>
    </submittedName>
</protein>
<feature type="compositionally biased region" description="Basic and acidic residues" evidence="1">
    <location>
        <begin position="36"/>
        <end position="45"/>
    </location>
</feature>
<evidence type="ECO:0000256" key="1">
    <source>
        <dbReference type="SAM" id="MobiDB-lite"/>
    </source>
</evidence>
<dbReference type="GeneID" id="113523504"/>
<dbReference type="RefSeq" id="XP_031763351.2">
    <property type="nucleotide sequence ID" value="XM_031907491.2"/>
</dbReference>
<dbReference type="KEGG" id="gmw:113523504"/>
<reference evidence="3" key="1">
    <citation type="submission" date="2025-08" db="UniProtKB">
        <authorList>
            <consortium name="RefSeq"/>
        </authorList>
    </citation>
    <scope>IDENTIFICATION</scope>
    <source>
        <tissue evidence="3">Whole larvae</tissue>
    </source>
</reference>
<gene>
    <name evidence="3" type="primary">LOC113523504</name>
</gene>
<proteinExistence type="predicted"/>
<sequence>MEKDIICTLNHGERVTSTYAEIYLNDSYCDSQKHIPESKVETSNDHRKKGKEKNEWQSPSDLLIGILELQPPFTSKITRGKTHQGILSIGDGVLETEHARFLKELHSLLRNNDAAWTNILDIEKKSVEKKVKHIYDEIFNSKSKIMLKEIAKFYESTLLELEDHMRSEIQNVLSSVHANIISDANVKIKSKLKQERRNLENILKQKYTYEIHKIKKYYEHLLNNELHQNNKLINQARFVRNDTLKAYVRQIEAENITNTMYVMCTERKKCKIKQFILDNYQMNEISEKVQKIKERQDIIETSKENQVHISEIHKEWEEKIKKVLQLFLKFISFSLKLLPEQSTFLLDLEKMVILQLNEIQKFPETSCSILVEEEKFENIFKYLDPETKESPCNKEPYILIGDTSNLPDPQYGSRETLPSEVDLPFIRLQRQFVYAKCYKYEEIKAFLESEQCKCLKKESELLSNTSQIHHVCNNIPGDNVALSIKTFEPVPLSEQATESSNESVIVGDYDRLRDCPMRHCKNWVNSTSFPSLNSYLDYTEENFERLKVILCPPLKEDLAPEMIDPKDIVGRELPFANELYHNAATQYSSQESINITNFDCTCTEGTSGQISQHHKIKESPSESLNGILMKRKESLIRLLQENPKLLKIFTDECFDFQL</sequence>
<organism evidence="2 3">
    <name type="scientific">Galleria mellonella</name>
    <name type="common">Greater wax moth</name>
    <dbReference type="NCBI Taxonomy" id="7137"/>
    <lineage>
        <taxon>Eukaryota</taxon>
        <taxon>Metazoa</taxon>
        <taxon>Ecdysozoa</taxon>
        <taxon>Arthropoda</taxon>
        <taxon>Hexapoda</taxon>
        <taxon>Insecta</taxon>
        <taxon>Pterygota</taxon>
        <taxon>Neoptera</taxon>
        <taxon>Endopterygota</taxon>
        <taxon>Lepidoptera</taxon>
        <taxon>Glossata</taxon>
        <taxon>Ditrysia</taxon>
        <taxon>Pyraloidea</taxon>
        <taxon>Pyralidae</taxon>
        <taxon>Galleriinae</taxon>
        <taxon>Galleria</taxon>
    </lineage>
</organism>
<dbReference type="InParanoid" id="A0A6J3BTU4"/>
<dbReference type="AlphaFoldDB" id="A0A6J3BTU4"/>
<accession>A0A6J3BTU4</accession>